<proteinExistence type="predicted"/>
<name>A0ACC1KZZ7_9FUNG</name>
<feature type="non-terminal residue" evidence="1">
    <location>
        <position position="581"/>
    </location>
</feature>
<organism evidence="1 2">
    <name type="scientific">Coemansia furcata</name>
    <dbReference type="NCBI Taxonomy" id="417177"/>
    <lineage>
        <taxon>Eukaryota</taxon>
        <taxon>Fungi</taxon>
        <taxon>Fungi incertae sedis</taxon>
        <taxon>Zoopagomycota</taxon>
        <taxon>Kickxellomycotina</taxon>
        <taxon>Kickxellomycetes</taxon>
        <taxon>Kickxellales</taxon>
        <taxon>Kickxellaceae</taxon>
        <taxon>Coemansia</taxon>
    </lineage>
</organism>
<reference evidence="1" key="1">
    <citation type="submission" date="2022-07" db="EMBL/GenBank/DDBJ databases">
        <title>Phylogenomic reconstructions and comparative analyses of Kickxellomycotina fungi.</title>
        <authorList>
            <person name="Reynolds N.K."/>
            <person name="Stajich J.E."/>
            <person name="Barry K."/>
            <person name="Grigoriev I.V."/>
            <person name="Crous P."/>
            <person name="Smith M.E."/>
        </authorList>
    </citation>
    <scope>NUCLEOTIDE SEQUENCE</scope>
    <source>
        <strain evidence="1">CBS 102833</strain>
    </source>
</reference>
<keyword evidence="2" id="KW-1185">Reference proteome</keyword>
<comment type="caution">
    <text evidence="1">The sequence shown here is derived from an EMBL/GenBank/DDBJ whole genome shotgun (WGS) entry which is preliminary data.</text>
</comment>
<dbReference type="Proteomes" id="UP001140096">
    <property type="component" value="Unassembled WGS sequence"/>
</dbReference>
<dbReference type="EMBL" id="JANBUP010002872">
    <property type="protein sequence ID" value="KAJ2798679.1"/>
    <property type="molecule type" value="Genomic_DNA"/>
</dbReference>
<gene>
    <name evidence="1" type="ORF">H4S07_005633</name>
</gene>
<sequence>KEQLSPESEAKPTMEVENTAADEVVQQAPQAVAALLSSMKQYPKSTETKQLAFAVLSRIVSIRDSALDSLLVGIQPVVSSALAANDSAGALQMAATSIVRTNLKLDVLEFLRAFVTRSTMSDAADEFLFAVKDGVKNNGSSKTAQVPATTFSVAGDILVLLRLAADTSSSDVSRYIPWIQDMTTLAISIASTNDLQLRVSVYDFIGTVVCQFGDLVDAAIVDQVMSILTTWKNGTANVLALIHALAMALSESTRLPRERIVAAVPLILEQIDPVLHQNEVRLYTSALGIVQKLSGYGDLTTPEANERIMLGVIGIIEKSPTAPPVAALKALVSVCAQVSEEAIRRAASKLIRLLSVASVTDKQGGSALEHVYEAIGKNFPNTTGEWKSEILSIWNQSYEAYDKQRSAKNNDTIMAQFPASALANAAKSLLALFVGHDKAIGQAWTGAFLSDLLLTTPQSTTEFAFTCLALRVLGYAAASGLLAQEVNTATQLYSYVESSNDDVRNEAAFALGSYVGGYPDLLSALFDSATEGTGAGATSKMLAVKAALDLAVTTKRDASTAEAMWIKITTYVQASELPVSD</sequence>
<feature type="non-terminal residue" evidence="1">
    <location>
        <position position="1"/>
    </location>
</feature>
<accession>A0ACC1KZZ7</accession>
<evidence type="ECO:0000313" key="1">
    <source>
        <dbReference type="EMBL" id="KAJ2798679.1"/>
    </source>
</evidence>
<protein>
    <submittedName>
        <fullName evidence="1">Uncharacterized protein</fullName>
    </submittedName>
</protein>
<evidence type="ECO:0000313" key="2">
    <source>
        <dbReference type="Proteomes" id="UP001140096"/>
    </source>
</evidence>